<proteinExistence type="predicted"/>
<organism evidence="1 2">
    <name type="scientific">Leptospira santarosai str. MOR084</name>
    <dbReference type="NCBI Taxonomy" id="1049984"/>
    <lineage>
        <taxon>Bacteria</taxon>
        <taxon>Pseudomonadati</taxon>
        <taxon>Spirochaetota</taxon>
        <taxon>Spirochaetia</taxon>
        <taxon>Leptospirales</taxon>
        <taxon>Leptospiraceae</taxon>
        <taxon>Leptospira</taxon>
    </lineage>
</organism>
<gene>
    <name evidence="1" type="ORF">LEP1GSC179_2276</name>
</gene>
<keyword evidence="2" id="KW-1185">Reference proteome</keyword>
<dbReference type="EMBL" id="AHON02000019">
    <property type="protein sequence ID" value="EKO35073.1"/>
    <property type="molecule type" value="Genomic_DNA"/>
</dbReference>
<reference evidence="1" key="1">
    <citation type="submission" date="2012-10" db="EMBL/GenBank/DDBJ databases">
        <authorList>
            <person name="Harkins D.M."/>
            <person name="Durkin A.S."/>
            <person name="Brinkac L.M."/>
            <person name="Haft D.H."/>
            <person name="Selengut J.D."/>
            <person name="Sanka R."/>
            <person name="DePew J."/>
            <person name="Purushe J."/>
            <person name="Matthias M.A."/>
            <person name="Vinetz J.M."/>
            <person name="Sutton G.G."/>
            <person name="Nierman W.C."/>
            <person name="Fouts D.E."/>
        </authorList>
    </citation>
    <scope>NUCLEOTIDE SEQUENCE [LARGE SCALE GENOMIC DNA]</scope>
    <source>
        <strain evidence="1">MOR084</strain>
    </source>
</reference>
<dbReference type="RefSeq" id="WP_004476916.1">
    <property type="nucleotide sequence ID" value="NZ_AHON02000019.1"/>
</dbReference>
<dbReference type="Proteomes" id="UP000006329">
    <property type="component" value="Unassembled WGS sequence"/>
</dbReference>
<protein>
    <submittedName>
        <fullName evidence="1">Uncharacterized protein</fullName>
    </submittedName>
</protein>
<sequence length="155" mass="18472">MKVLITVKTYFTYEKTENTWDPKKLRALESEKQQGILFENDEEDDIENFEVVDKVPYKFKFKFEDDSGKVSHMMIEDWETGMLYWNSFARRGGDEVKACEDVKKKYFEDFAKTKDYCFFLGTTKQHHYVAPNPFVIIGDFRPKPMEQLELGFRIS</sequence>
<comment type="caution">
    <text evidence="1">The sequence shown here is derived from an EMBL/GenBank/DDBJ whole genome shotgun (WGS) entry which is preliminary data.</text>
</comment>
<dbReference type="AlphaFoldDB" id="A0A0E2BIC7"/>
<accession>A0A0E2BIC7</accession>
<name>A0A0E2BIC7_9LEPT</name>
<evidence type="ECO:0000313" key="1">
    <source>
        <dbReference type="EMBL" id="EKO35073.1"/>
    </source>
</evidence>
<evidence type="ECO:0000313" key="2">
    <source>
        <dbReference type="Proteomes" id="UP000006329"/>
    </source>
</evidence>